<gene>
    <name evidence="9" type="ORF">GcLGCM259_2452</name>
</gene>
<comment type="similarity">
    <text evidence="7">Belongs to the binding-protein-dependent transport system permease family.</text>
</comment>
<keyword evidence="9" id="KW-0547">Nucleotide-binding</keyword>
<feature type="transmembrane region" description="Helical" evidence="7">
    <location>
        <begin position="64"/>
        <end position="85"/>
    </location>
</feature>
<evidence type="ECO:0000256" key="3">
    <source>
        <dbReference type="ARBA" id="ARBA00022475"/>
    </source>
</evidence>
<dbReference type="SUPFAM" id="SSF161098">
    <property type="entry name" value="MetI-like"/>
    <property type="match status" value="1"/>
</dbReference>
<dbReference type="CDD" id="cd06261">
    <property type="entry name" value="TM_PBP2"/>
    <property type="match status" value="1"/>
</dbReference>
<dbReference type="Pfam" id="PF00528">
    <property type="entry name" value="BPD_transp_1"/>
    <property type="match status" value="1"/>
</dbReference>
<evidence type="ECO:0000256" key="1">
    <source>
        <dbReference type="ARBA" id="ARBA00004651"/>
    </source>
</evidence>
<keyword evidence="10" id="KW-1185">Reference proteome</keyword>
<dbReference type="GO" id="GO:0005524">
    <property type="term" value="F:ATP binding"/>
    <property type="evidence" value="ECO:0007669"/>
    <property type="project" value="UniProtKB-KW"/>
</dbReference>
<proteinExistence type="inferred from homology"/>
<dbReference type="KEGG" id="gcr:GcLGCM259_2452"/>
<dbReference type="PANTHER" id="PTHR30151:SF0">
    <property type="entry name" value="ABC TRANSPORTER PERMEASE PROTEIN MJ0413-RELATED"/>
    <property type="match status" value="1"/>
</dbReference>
<keyword evidence="9" id="KW-0067">ATP-binding</keyword>
<keyword evidence="4 7" id="KW-0812">Transmembrane</keyword>
<dbReference type="InterPro" id="IPR000515">
    <property type="entry name" value="MetI-like"/>
</dbReference>
<accession>A0A5B7WW55</accession>
<keyword evidence="3" id="KW-1003">Cell membrane</keyword>
<dbReference type="RefSeq" id="WP_054820594.1">
    <property type="nucleotide sequence ID" value="NZ_CP034412.1"/>
</dbReference>
<keyword evidence="5 7" id="KW-1133">Transmembrane helix</keyword>
<dbReference type="Proteomes" id="UP000307000">
    <property type="component" value="Chromosome"/>
</dbReference>
<evidence type="ECO:0000256" key="6">
    <source>
        <dbReference type="ARBA" id="ARBA00023136"/>
    </source>
</evidence>
<name>A0A5B7WW55_9MICC</name>
<keyword evidence="2 7" id="KW-0813">Transport</keyword>
<protein>
    <submittedName>
        <fullName evidence="9">ABC transporter ATP-binding protein</fullName>
    </submittedName>
</protein>
<feature type="domain" description="ABC transmembrane type-1" evidence="8">
    <location>
        <begin position="57"/>
        <end position="241"/>
    </location>
</feature>
<evidence type="ECO:0000256" key="7">
    <source>
        <dbReference type="RuleBase" id="RU363032"/>
    </source>
</evidence>
<dbReference type="GO" id="GO:0055085">
    <property type="term" value="P:transmembrane transport"/>
    <property type="evidence" value="ECO:0007669"/>
    <property type="project" value="InterPro"/>
</dbReference>
<dbReference type="AlphaFoldDB" id="A0A5B7WW55"/>
<dbReference type="GO" id="GO:0005886">
    <property type="term" value="C:plasma membrane"/>
    <property type="evidence" value="ECO:0007669"/>
    <property type="project" value="UniProtKB-SubCell"/>
</dbReference>
<sequence>MKRHLLNLTLAVLTPIVLIAAWFGASNSSTNAFFPPLRQILSRFADLWLFEHFVSDILPSMKNLVLGFLIAVVLGVLIGFVLATVPLLRAMFEPSLHLLRGIPPVALVPILITLVGFGDEMRIASIVIAAVFPTMIATMDGIKAVDSSLKDVCTVYQLSRRDRLMSVYLPSAGPQIAAGMQVSLLVAFIVMIASEMMGTAQGIGAMTLLAQQTFMAADMWAGILLLGFIGFASNMVFDIFKNRALSWYIGSKKLEKVQ</sequence>
<feature type="transmembrane region" description="Helical" evidence="7">
    <location>
        <begin position="123"/>
        <end position="142"/>
    </location>
</feature>
<dbReference type="PROSITE" id="PS50928">
    <property type="entry name" value="ABC_TM1"/>
    <property type="match status" value="1"/>
</dbReference>
<feature type="transmembrane region" description="Helical" evidence="7">
    <location>
        <begin position="167"/>
        <end position="194"/>
    </location>
</feature>
<organism evidence="9 10">
    <name type="scientific">Glutamicibacter creatinolyticus</name>
    <dbReference type="NCBI Taxonomy" id="162496"/>
    <lineage>
        <taxon>Bacteria</taxon>
        <taxon>Bacillati</taxon>
        <taxon>Actinomycetota</taxon>
        <taxon>Actinomycetes</taxon>
        <taxon>Micrococcales</taxon>
        <taxon>Micrococcaceae</taxon>
        <taxon>Glutamicibacter</taxon>
    </lineage>
</organism>
<evidence type="ECO:0000313" key="10">
    <source>
        <dbReference type="Proteomes" id="UP000307000"/>
    </source>
</evidence>
<reference evidence="9 10" key="1">
    <citation type="submission" date="2018-12" db="EMBL/GenBank/DDBJ databases">
        <title>Complete Genome Sequence of Glutamicibacter creatinolyticus strain LGCM259,isolated from an abscess of a 12-year-old mare in Italy.</title>
        <authorList>
            <person name="Santos R.G."/>
            <person name="Silva A.L."/>
            <person name="Seyffert N."/>
            <person name="Castro T.L.P."/>
            <person name="Attili A.R."/>
            <person name="Rifici C."/>
            <person name="Mazzullo G."/>
            <person name="Brenig B."/>
            <person name="Venanzi F."/>
            <person name="Azevedo V."/>
        </authorList>
    </citation>
    <scope>NUCLEOTIDE SEQUENCE [LARGE SCALE GENOMIC DNA]</scope>
    <source>
        <strain evidence="9 10">LGCM 259</strain>
    </source>
</reference>
<dbReference type="PANTHER" id="PTHR30151">
    <property type="entry name" value="ALKANE SULFONATE ABC TRANSPORTER-RELATED, MEMBRANE SUBUNIT"/>
    <property type="match status" value="1"/>
</dbReference>
<evidence type="ECO:0000256" key="2">
    <source>
        <dbReference type="ARBA" id="ARBA00022448"/>
    </source>
</evidence>
<comment type="subcellular location">
    <subcellularLocation>
        <location evidence="1 7">Cell membrane</location>
        <topology evidence="1 7">Multi-pass membrane protein</topology>
    </subcellularLocation>
</comment>
<feature type="transmembrane region" description="Helical" evidence="7">
    <location>
        <begin position="214"/>
        <end position="237"/>
    </location>
</feature>
<dbReference type="Gene3D" id="1.10.3720.10">
    <property type="entry name" value="MetI-like"/>
    <property type="match status" value="1"/>
</dbReference>
<evidence type="ECO:0000256" key="4">
    <source>
        <dbReference type="ARBA" id="ARBA00022692"/>
    </source>
</evidence>
<dbReference type="InterPro" id="IPR035906">
    <property type="entry name" value="MetI-like_sf"/>
</dbReference>
<evidence type="ECO:0000256" key="5">
    <source>
        <dbReference type="ARBA" id="ARBA00022989"/>
    </source>
</evidence>
<evidence type="ECO:0000259" key="8">
    <source>
        <dbReference type="PROSITE" id="PS50928"/>
    </source>
</evidence>
<keyword evidence="6 7" id="KW-0472">Membrane</keyword>
<evidence type="ECO:0000313" key="9">
    <source>
        <dbReference type="EMBL" id="QCY48159.1"/>
    </source>
</evidence>
<feature type="transmembrane region" description="Helical" evidence="7">
    <location>
        <begin position="97"/>
        <end position="117"/>
    </location>
</feature>
<dbReference type="EMBL" id="CP034412">
    <property type="protein sequence ID" value="QCY48159.1"/>
    <property type="molecule type" value="Genomic_DNA"/>
</dbReference>